<keyword evidence="5" id="KW-0067">ATP-binding</keyword>
<evidence type="ECO:0000259" key="8">
    <source>
        <dbReference type="PROSITE" id="PS51194"/>
    </source>
</evidence>
<gene>
    <name evidence="9" type="primary">rhlB</name>
    <name evidence="9" type="ORF">MiTs_03454</name>
</gene>
<dbReference type="PANTHER" id="PTHR45766">
    <property type="entry name" value="DNA ANNEALING HELICASE AND ENDONUCLEASE ZRANB3 FAMILY MEMBER"/>
    <property type="match status" value="1"/>
</dbReference>
<dbReference type="InterPro" id="IPR003586">
    <property type="entry name" value="Hint_dom_C"/>
</dbReference>
<dbReference type="Pfam" id="PF14528">
    <property type="entry name" value="LAGLIDADG_3"/>
    <property type="match status" value="1"/>
</dbReference>
<dbReference type="AlphaFoldDB" id="A0A5A5S298"/>
<comment type="caution">
    <text evidence="9">The sequence shown here is derived from an EMBL/GenBank/DDBJ whole genome shotgun (WGS) entry which is preliminary data.</text>
</comment>
<protein>
    <submittedName>
        <fullName evidence="9">ATP-dependent RNA helicase RhlB</fullName>
        <ecNumber evidence="9">3.6.4.13</ecNumber>
    </submittedName>
</protein>
<dbReference type="EMBL" id="BHVQ01000055">
    <property type="protein sequence ID" value="GCA81438.1"/>
    <property type="molecule type" value="Genomic_DNA"/>
</dbReference>
<keyword evidence="2 9" id="KW-0378">Hydrolase</keyword>
<dbReference type="SMART" id="SM00490">
    <property type="entry name" value="HELICc"/>
    <property type="match status" value="1"/>
</dbReference>
<dbReference type="Gene3D" id="2.170.16.10">
    <property type="entry name" value="Hedgehog/Intein (Hint) domain"/>
    <property type="match status" value="2"/>
</dbReference>
<dbReference type="InterPro" id="IPR030934">
    <property type="entry name" value="Intein_C"/>
</dbReference>
<dbReference type="Gene3D" id="3.40.50.10810">
    <property type="entry name" value="Tandem AAA-ATPase domain"/>
    <property type="match status" value="1"/>
</dbReference>
<dbReference type="InterPro" id="IPR038718">
    <property type="entry name" value="SNF2-like_sf"/>
</dbReference>
<dbReference type="InterPro" id="IPR004042">
    <property type="entry name" value="Intein_endonuc_central"/>
</dbReference>
<dbReference type="SUPFAM" id="SSF52540">
    <property type="entry name" value="P-loop containing nucleoside triphosphate hydrolases"/>
    <property type="match status" value="2"/>
</dbReference>
<dbReference type="InterPro" id="IPR004860">
    <property type="entry name" value="LAGLIDADG_dom"/>
</dbReference>
<reference evidence="9 10" key="1">
    <citation type="submission" date="2018-09" db="EMBL/GenBank/DDBJ databases">
        <title>Evolutionary history of phycoerythrin pigmentation in the water bloom-forming cyanobacterium Microcystis aeruginosa.</title>
        <authorList>
            <person name="Tanabe Y."/>
            <person name="Tanabe Y."/>
            <person name="Yamaguchi H."/>
        </authorList>
    </citation>
    <scope>NUCLEOTIDE SEQUENCE [LARGE SCALE GENOMIC DNA]</scope>
    <source>
        <strain evidence="9 10">NIES-2521</strain>
    </source>
</reference>
<dbReference type="SMART" id="SM00305">
    <property type="entry name" value="HintC"/>
    <property type="match status" value="1"/>
</dbReference>
<organism evidence="9 10">
    <name type="scientific">Microcystis aeruginosa NIES-2521</name>
    <dbReference type="NCBI Taxonomy" id="2303983"/>
    <lineage>
        <taxon>Bacteria</taxon>
        <taxon>Bacillati</taxon>
        <taxon>Cyanobacteriota</taxon>
        <taxon>Cyanophyceae</taxon>
        <taxon>Oscillatoriophycideae</taxon>
        <taxon>Chroococcales</taxon>
        <taxon>Microcystaceae</taxon>
        <taxon>Microcystis</taxon>
    </lineage>
</organism>
<dbReference type="GO" id="GO:0004519">
    <property type="term" value="F:endonuclease activity"/>
    <property type="evidence" value="ECO:0007669"/>
    <property type="project" value="InterPro"/>
</dbReference>
<dbReference type="SUPFAM" id="SSF51294">
    <property type="entry name" value="Hedgehog/intein (Hint) domain"/>
    <property type="match status" value="1"/>
</dbReference>
<evidence type="ECO:0000256" key="1">
    <source>
        <dbReference type="ARBA" id="ARBA00022741"/>
    </source>
</evidence>
<dbReference type="Gene3D" id="3.10.28.10">
    <property type="entry name" value="Homing endonucleases"/>
    <property type="match status" value="1"/>
</dbReference>
<keyword evidence="6" id="KW-0651">Protein splicing</keyword>
<dbReference type="PROSITE" id="PS50818">
    <property type="entry name" value="INTEIN_C_TER"/>
    <property type="match status" value="1"/>
</dbReference>
<evidence type="ECO:0000256" key="6">
    <source>
        <dbReference type="ARBA" id="ARBA00023000"/>
    </source>
</evidence>
<accession>A0A5A5S298</accession>
<feature type="domain" description="DOD-type homing endonuclease" evidence="7">
    <location>
        <begin position="326"/>
        <end position="469"/>
    </location>
</feature>
<dbReference type="InterPro" id="IPR001650">
    <property type="entry name" value="Helicase_C-like"/>
</dbReference>
<keyword evidence="4" id="KW-0068">Autocatalytic cleavage</keyword>
<dbReference type="InterPro" id="IPR003587">
    <property type="entry name" value="Hint_dom_N"/>
</dbReference>
<dbReference type="Gene3D" id="3.40.50.300">
    <property type="entry name" value="P-loop containing nucleotide triphosphate hydrolases"/>
    <property type="match status" value="1"/>
</dbReference>
<keyword evidence="1" id="KW-0547">Nucleotide-binding</keyword>
<evidence type="ECO:0000256" key="2">
    <source>
        <dbReference type="ARBA" id="ARBA00022801"/>
    </source>
</evidence>
<sequence length="867" mass="97438">MGLGKTLSALVAARAMAKIHGCPIFVICPASLKDNWLREAAKAGAAIEVFSWGKIPPPLESQNYLAIADEAQWAQNKNTARTKKLLELAHHENCLGSWLLSVAGETPVVIKDNDRTQARIQVMTIAKAAESMGLEGEGTKILQHHERFFVRSFNQDKKCMEWARIYGVQAHYSHEPLIIIKAQGKTSIRITKGHSLYVFREGKIIQPQAENIKPGDYLIKDANISIDCEISEIDLVEYISLYDSAFQCYVIYGDFDSAILMQKSLGNINSDTSYNWLNNGKHGCYMTYQKWNEAGQPGNYCWIAGRNGSKGRGAIPIVPVQALAWLVGYTSGDGWATKNRLYLAIANSDLETIVARLHKDLDQYFDWTYDIRQYKGCVNLRINCKPLTDIFFHWFGGQKAFSKRIPSECFHWLSEARKLIVEGLIDSDGYNKTVKSLNDSNLETTTIFYTSISQMLLEDIKVLLLTLNIESVIHTRKMVQDARPEFSNCRQGYVLRFCLSRIEPSFAERQTHKLGLNVQNAQLLKVLQVITEKPTKELVYDFAVEGTENFVASGVVCHNTGTPIKNGRPINLFPLLQITQHPLAADSWEFQKYYCNAHHKAIGTKSIWDNTGAAHLDELSKKTEDIILRRKKAECLDLPPKLRSLTPILLEGEAGKNYRQEIDRHISEYREREKRGEVKEGAEALVTINALRKVGSLYKVPAAIEYTAELLEQGQAVVIFTEYLESAKALYTALSQIATCELLTGETKQEDRQAIVDRFQAGTSKIFIGTIKAGGVGLTLTAANQVILVDRPWTPGDADQAEDRCYRIGQNNTVNAYWIQLGAIDEAIDTLLAEKRDRIELVLKGKRKTLHGLSKPSELAKELLEIL</sequence>
<dbReference type="NCBIfam" id="TIGR01443">
    <property type="entry name" value="intein_Cterm"/>
    <property type="match status" value="1"/>
</dbReference>
<evidence type="ECO:0000256" key="3">
    <source>
        <dbReference type="ARBA" id="ARBA00022806"/>
    </source>
</evidence>
<proteinExistence type="predicted"/>
<dbReference type="PROSITE" id="PS51194">
    <property type="entry name" value="HELICASE_CTER"/>
    <property type="match status" value="1"/>
</dbReference>
<dbReference type="InterPro" id="IPR036844">
    <property type="entry name" value="Hint_dom_sf"/>
</dbReference>
<evidence type="ECO:0000256" key="5">
    <source>
        <dbReference type="ARBA" id="ARBA00022840"/>
    </source>
</evidence>
<evidence type="ECO:0000256" key="4">
    <source>
        <dbReference type="ARBA" id="ARBA00022813"/>
    </source>
</evidence>
<dbReference type="CDD" id="cd18793">
    <property type="entry name" value="SF2_C_SNF"/>
    <property type="match status" value="1"/>
</dbReference>
<dbReference type="Pfam" id="PF14890">
    <property type="entry name" value="Intein_splicing"/>
    <property type="match status" value="1"/>
</dbReference>
<evidence type="ECO:0000259" key="7">
    <source>
        <dbReference type="PROSITE" id="PS50819"/>
    </source>
</evidence>
<dbReference type="SMART" id="SM00306">
    <property type="entry name" value="HintN"/>
    <property type="match status" value="1"/>
</dbReference>
<dbReference type="EC" id="3.6.4.13" evidence="9"/>
<dbReference type="GO" id="GO:0003724">
    <property type="term" value="F:RNA helicase activity"/>
    <property type="evidence" value="ECO:0007669"/>
    <property type="project" value="UniProtKB-EC"/>
</dbReference>
<dbReference type="InterPro" id="IPR049730">
    <property type="entry name" value="SNF2/RAD54-like_C"/>
</dbReference>
<dbReference type="GO" id="GO:0016787">
    <property type="term" value="F:hydrolase activity"/>
    <property type="evidence" value="ECO:0007669"/>
    <property type="project" value="UniProtKB-KW"/>
</dbReference>
<dbReference type="PANTHER" id="PTHR45766:SF3">
    <property type="entry name" value="DNA ANNEALING HELICASE AND ENDONUCLEASE ZRANB3"/>
    <property type="match status" value="1"/>
</dbReference>
<evidence type="ECO:0000313" key="9">
    <source>
        <dbReference type="EMBL" id="GCA81438.1"/>
    </source>
</evidence>
<dbReference type="CDD" id="cd00081">
    <property type="entry name" value="Hint"/>
    <property type="match status" value="1"/>
</dbReference>
<dbReference type="SUPFAM" id="SSF55608">
    <property type="entry name" value="Homing endonucleases"/>
    <property type="match status" value="1"/>
</dbReference>
<evidence type="ECO:0000313" key="10">
    <source>
        <dbReference type="Proteomes" id="UP000324689"/>
    </source>
</evidence>
<feature type="domain" description="Helicase C-terminal" evidence="8">
    <location>
        <begin position="703"/>
        <end position="867"/>
    </location>
</feature>
<dbReference type="InterPro" id="IPR006142">
    <property type="entry name" value="INTEIN"/>
</dbReference>
<dbReference type="InterPro" id="IPR027417">
    <property type="entry name" value="P-loop_NTPase"/>
</dbReference>
<dbReference type="Pfam" id="PF00271">
    <property type="entry name" value="Helicase_C"/>
    <property type="match status" value="1"/>
</dbReference>
<dbReference type="PRINTS" id="PR00379">
    <property type="entry name" value="INTEIN"/>
</dbReference>
<dbReference type="PROSITE" id="PS50819">
    <property type="entry name" value="INTEIN_ENDONUCLEASE"/>
    <property type="match status" value="1"/>
</dbReference>
<keyword evidence="3 9" id="KW-0347">Helicase</keyword>
<dbReference type="InterPro" id="IPR027434">
    <property type="entry name" value="Homing_endonucl"/>
</dbReference>
<dbReference type="GO" id="GO:0016539">
    <property type="term" value="P:intein-mediated protein splicing"/>
    <property type="evidence" value="ECO:0007669"/>
    <property type="project" value="InterPro"/>
</dbReference>
<dbReference type="Proteomes" id="UP000324689">
    <property type="component" value="Unassembled WGS sequence"/>
</dbReference>
<name>A0A5A5S298_MICAE</name>